<feature type="compositionally biased region" description="Polar residues" evidence="1">
    <location>
        <begin position="71"/>
        <end position="95"/>
    </location>
</feature>
<name>A0ABU3F1C5_9ENTE</name>
<accession>A0ABU3F1C5</accession>
<comment type="caution">
    <text evidence="4">The sequence shown here is derived from an EMBL/GenBank/DDBJ whole genome shotgun (WGS) entry which is preliminary data.</text>
</comment>
<gene>
    <name evidence="4" type="ORF">P7D85_14200</name>
</gene>
<keyword evidence="2" id="KW-1133">Transmembrane helix</keyword>
<organism evidence="4 5">
    <name type="scientific">Enterococcus hulanensis</name>
    <dbReference type="NCBI Taxonomy" id="2559929"/>
    <lineage>
        <taxon>Bacteria</taxon>
        <taxon>Bacillati</taxon>
        <taxon>Bacillota</taxon>
        <taxon>Bacilli</taxon>
        <taxon>Lactobacillales</taxon>
        <taxon>Enterococcaceae</taxon>
        <taxon>Enterococcus</taxon>
    </lineage>
</organism>
<dbReference type="InterPro" id="IPR027994">
    <property type="entry name" value="WxL_dom"/>
</dbReference>
<dbReference type="InterPro" id="IPR042229">
    <property type="entry name" value="Listeria/Bacterioides_rpt_sf"/>
</dbReference>
<evidence type="ECO:0000256" key="1">
    <source>
        <dbReference type="SAM" id="MobiDB-lite"/>
    </source>
</evidence>
<evidence type="ECO:0000256" key="2">
    <source>
        <dbReference type="SAM" id="Phobius"/>
    </source>
</evidence>
<sequence length="1253" mass="135560">MGKKCKYLKNIKSVIRKLKIVMIIGITLDASSLVCSGIAFAESKTEPKTEISSQESIQSDVVENVLEKEPYNNSTDTKQFVDSSTTEESVSQVPENTDVEEPANNSPQKTRGAADSVASKITVANTGIVLKNDGSYLLMDTPKDYVDGSYDPDTHVKEEGLYDENTIIEISNTSSSNINELYSERRTSGVNQIQQIIIADGTYSELTIMSNSALDIQNDLDYGIKVSKLIIGEKEELDWKPVNLNVSSSKIGIYTIDGTENITGDVHTSAGQAGISITNENPPLSEDYVSMKTFQKKLEQEGAYGEYIGEIGTKMYAEANGSSGSGAIFTMYTLNGAELTGKAHSTGYGVLSTEGALVETKNGNAGEVSDRTYEAYLSGETATGSGVFIESILSNYGGIVTGNSVTGKGVEAGYYESYPDPYSGEDYPSELNGSTETGFGIMMRDFYENGEEIEVEAGSIGLTSGKINGQSKDGTGLFSGEIRVDPDQEVDIRGSATKGQGIVAKGIFTNKYNSPRPKMSILGESTGESSTTLSTIEQLYSDSDISTGELPISAGTILLRGIEHSGVDLSLKGTAPIEIDHSYGIYSKDGMESSIGIAGDKSVKIEAEGDYGIKASKLEVRLDEPLTDTEGLISVEVNARSVGIQSKRDIAIFGNCETERDTGSKINIVASEGNGIVSPQGIRLFFTGEANMHQIPVTIAAKNIAIEADVTDGDENYSTQMEFTGVNVMISDAAIGIKGVNQRNYNFADSQWSIKTSEKGIDLEEFDGSGYMTINKSSIDIESGNFGFKTNNVDIVIQGGDSQRNGHRSDTIDVTAEKYPIWFAGDFSGGQPIVTIYNNKNYDESWTEQPNELRIIATSKLLQPDKGSQPAFYVEDHSMSAEGSQEEVKIIENYETKVSEPFNAAPTTPYSSTADFNIEKYANYEWSAVRTDTSNAIIVDTTQVAQNKLSTPDTDYNEAKLTARRLNHKTEERIFTDEDNIVNPDMILHEINMIVRREQQYTVTYDSNGADGGTTPNDSALYSQGDIVNVAPQGDLVKSDHKFVGWLNSVDGQIYQNPFLPSTPATYAMGQEDVVFTAQWQSDSIAEELELLTTNIPDNLKFGTHKIDNTADKIYYATDSGSDNENEAAADITTGAVGVKDTRLSNVGWRLTVQQLTQFETAAHQELAGAQLSFHAGEPDLNQSTGGGPSGVNNQRVTLTPNVSSQLLLATGGQGKGIVELPIEKFKLEVSGNAEKYASEYNTQIEWLVSNVP</sequence>
<reference evidence="4 5" key="1">
    <citation type="submission" date="2023-03" db="EMBL/GenBank/DDBJ databases">
        <authorList>
            <person name="Shen W."/>
            <person name="Cai J."/>
        </authorList>
    </citation>
    <scope>NUCLEOTIDE SEQUENCE [LARGE SCALE GENOMIC DNA]</scope>
    <source>
        <strain evidence="4 5">D6-4</strain>
    </source>
</reference>
<evidence type="ECO:0000313" key="5">
    <source>
        <dbReference type="Proteomes" id="UP001252875"/>
    </source>
</evidence>
<dbReference type="Proteomes" id="UP001252875">
    <property type="component" value="Unassembled WGS sequence"/>
</dbReference>
<feature type="domain" description="WxL" evidence="3">
    <location>
        <begin position="1095"/>
        <end position="1253"/>
    </location>
</feature>
<protein>
    <submittedName>
        <fullName evidence="4">WxL domain-containing protein</fullName>
    </submittedName>
</protein>
<dbReference type="Pfam" id="PF13731">
    <property type="entry name" value="WxL"/>
    <property type="match status" value="1"/>
</dbReference>
<evidence type="ECO:0000259" key="3">
    <source>
        <dbReference type="Pfam" id="PF13731"/>
    </source>
</evidence>
<feature type="region of interest" description="Disordered" evidence="1">
    <location>
        <begin position="1176"/>
        <end position="1195"/>
    </location>
</feature>
<dbReference type="RefSeq" id="WP_311822977.1">
    <property type="nucleotide sequence ID" value="NZ_JARPYF010000008.1"/>
</dbReference>
<dbReference type="Gene3D" id="2.60.40.4270">
    <property type="entry name" value="Listeria-Bacteroides repeat domain"/>
    <property type="match status" value="1"/>
</dbReference>
<dbReference type="EMBL" id="JARPYI010000008">
    <property type="protein sequence ID" value="MDT2600934.1"/>
    <property type="molecule type" value="Genomic_DNA"/>
</dbReference>
<feature type="transmembrane region" description="Helical" evidence="2">
    <location>
        <begin position="20"/>
        <end position="41"/>
    </location>
</feature>
<keyword evidence="2" id="KW-0812">Transmembrane</keyword>
<keyword evidence="2" id="KW-0472">Membrane</keyword>
<feature type="region of interest" description="Disordered" evidence="1">
    <location>
        <begin position="68"/>
        <end position="114"/>
    </location>
</feature>
<evidence type="ECO:0000313" key="4">
    <source>
        <dbReference type="EMBL" id="MDT2600934.1"/>
    </source>
</evidence>
<proteinExistence type="predicted"/>
<keyword evidence="5" id="KW-1185">Reference proteome</keyword>